<name>A0A7J0GXR7_9ERIC</name>
<protein>
    <submittedName>
        <fullName evidence="1">Uncharacterized protein</fullName>
    </submittedName>
</protein>
<sequence>MLYNYSKRHWELYNEIEECLEELVMVIYKLRLTPREKIWEDLTLNPLANLHDLISRVKMFAQLKDDLIQAGHLKEYVDHEKTKAEEPKSDLIQGLLE</sequence>
<keyword evidence="2" id="KW-1185">Reference proteome</keyword>
<proteinExistence type="predicted"/>
<feature type="non-terminal residue" evidence="1">
    <location>
        <position position="1"/>
    </location>
</feature>
<dbReference type="EMBL" id="BJWL01000025">
    <property type="protein sequence ID" value="GFZ15592.1"/>
    <property type="molecule type" value="Genomic_DNA"/>
</dbReference>
<dbReference type="OrthoDB" id="1685975at2759"/>
<dbReference type="Proteomes" id="UP000585474">
    <property type="component" value="Unassembled WGS sequence"/>
</dbReference>
<evidence type="ECO:0000313" key="2">
    <source>
        <dbReference type="Proteomes" id="UP000585474"/>
    </source>
</evidence>
<evidence type="ECO:0000313" key="1">
    <source>
        <dbReference type="EMBL" id="GFZ15592.1"/>
    </source>
</evidence>
<reference evidence="1 2" key="1">
    <citation type="submission" date="2019-07" db="EMBL/GenBank/DDBJ databases">
        <title>De Novo Assembly of kiwifruit Actinidia rufa.</title>
        <authorList>
            <person name="Sugita-Konishi S."/>
            <person name="Sato K."/>
            <person name="Mori E."/>
            <person name="Abe Y."/>
            <person name="Kisaki G."/>
            <person name="Hamano K."/>
            <person name="Suezawa K."/>
            <person name="Otani M."/>
            <person name="Fukuda T."/>
            <person name="Manabe T."/>
            <person name="Gomi K."/>
            <person name="Tabuchi M."/>
            <person name="Akimitsu K."/>
            <person name="Kataoka I."/>
        </authorList>
    </citation>
    <scope>NUCLEOTIDE SEQUENCE [LARGE SCALE GENOMIC DNA]</scope>
    <source>
        <strain evidence="2">cv. Fuchu</strain>
    </source>
</reference>
<dbReference type="AlphaFoldDB" id="A0A7J0GXR7"/>
<comment type="caution">
    <text evidence="1">The sequence shown here is derived from an EMBL/GenBank/DDBJ whole genome shotgun (WGS) entry which is preliminary data.</text>
</comment>
<accession>A0A7J0GXR7</accession>
<organism evidence="1 2">
    <name type="scientific">Actinidia rufa</name>
    <dbReference type="NCBI Taxonomy" id="165716"/>
    <lineage>
        <taxon>Eukaryota</taxon>
        <taxon>Viridiplantae</taxon>
        <taxon>Streptophyta</taxon>
        <taxon>Embryophyta</taxon>
        <taxon>Tracheophyta</taxon>
        <taxon>Spermatophyta</taxon>
        <taxon>Magnoliopsida</taxon>
        <taxon>eudicotyledons</taxon>
        <taxon>Gunneridae</taxon>
        <taxon>Pentapetalae</taxon>
        <taxon>asterids</taxon>
        <taxon>Ericales</taxon>
        <taxon>Actinidiaceae</taxon>
        <taxon>Actinidia</taxon>
    </lineage>
</organism>
<gene>
    <name evidence="1" type="ORF">Acr_25g0000010</name>
</gene>